<dbReference type="Proteomes" id="UP001596312">
    <property type="component" value="Unassembled WGS sequence"/>
</dbReference>
<name>A0ABD5V6L8_9EURY</name>
<keyword evidence="1" id="KW-0812">Transmembrane</keyword>
<feature type="transmembrane region" description="Helical" evidence="1">
    <location>
        <begin position="16"/>
        <end position="38"/>
    </location>
</feature>
<feature type="transmembrane region" description="Helical" evidence="1">
    <location>
        <begin position="109"/>
        <end position="129"/>
    </location>
</feature>
<keyword evidence="3" id="KW-1185">Reference proteome</keyword>
<evidence type="ECO:0000313" key="2">
    <source>
        <dbReference type="EMBL" id="MFC6907112.1"/>
    </source>
</evidence>
<feature type="transmembrane region" description="Helical" evidence="1">
    <location>
        <begin position="172"/>
        <end position="194"/>
    </location>
</feature>
<gene>
    <name evidence="2" type="ORF">ACFQGH_18160</name>
</gene>
<evidence type="ECO:0000313" key="3">
    <source>
        <dbReference type="Proteomes" id="UP001596312"/>
    </source>
</evidence>
<comment type="caution">
    <text evidence="2">The sequence shown here is derived from an EMBL/GenBank/DDBJ whole genome shotgun (WGS) entry which is preliminary data.</text>
</comment>
<feature type="transmembrane region" description="Helical" evidence="1">
    <location>
        <begin position="206"/>
        <end position="224"/>
    </location>
</feature>
<dbReference type="Pfam" id="PF24365">
    <property type="entry name" value="DUF7521"/>
    <property type="match status" value="2"/>
</dbReference>
<reference evidence="2 3" key="1">
    <citation type="journal article" date="2019" name="Int. J. Syst. Evol. Microbiol.">
        <title>The Global Catalogue of Microorganisms (GCM) 10K type strain sequencing project: providing services to taxonomists for standard genome sequencing and annotation.</title>
        <authorList>
            <consortium name="The Broad Institute Genomics Platform"/>
            <consortium name="The Broad Institute Genome Sequencing Center for Infectious Disease"/>
            <person name="Wu L."/>
            <person name="Ma J."/>
        </authorList>
    </citation>
    <scope>NUCLEOTIDE SEQUENCE [LARGE SCALE GENOMIC DNA]</scope>
    <source>
        <strain evidence="2 3">CGMCC 1.3240</strain>
    </source>
</reference>
<feature type="transmembrane region" description="Helical" evidence="1">
    <location>
        <begin position="50"/>
        <end position="70"/>
    </location>
</feature>
<feature type="transmembrane region" description="Helical" evidence="1">
    <location>
        <begin position="141"/>
        <end position="160"/>
    </location>
</feature>
<organism evidence="2 3">
    <name type="scientific">Halalkalicoccus tibetensis</name>
    <dbReference type="NCBI Taxonomy" id="175632"/>
    <lineage>
        <taxon>Archaea</taxon>
        <taxon>Methanobacteriati</taxon>
        <taxon>Methanobacteriota</taxon>
        <taxon>Stenosarchaea group</taxon>
        <taxon>Halobacteria</taxon>
        <taxon>Halobacteriales</taxon>
        <taxon>Halococcaceae</taxon>
        <taxon>Halalkalicoccus</taxon>
    </lineage>
</organism>
<proteinExistence type="predicted"/>
<dbReference type="AlphaFoldDB" id="A0ABD5V6L8"/>
<sequence length="230" mass="24196">MTWSGFTVEGGSLIEGLVGFVLAIGTIIVGTWVAMVAYHGYKRSENPSALFLAAGIALTSAGYTGTRILVPTTGGSSLLTDAVASAVQFAGLVLVLYAVYGRPERRTRYVLGGTFIGAGLLALVPFVLVEVFGMTLSAGTTGANGPTAVLGAFITIQALRGYSRYGNRSMRWLAIGIALLTFVPFLVLELLTLFRSTLAISDARGLSLVLFTELVGVLAILLSLQIDEQR</sequence>
<dbReference type="InterPro" id="IPR055943">
    <property type="entry name" value="DUF7521"/>
</dbReference>
<protein>
    <submittedName>
        <fullName evidence="2">Uncharacterized protein</fullName>
    </submittedName>
</protein>
<keyword evidence="1" id="KW-1133">Transmembrane helix</keyword>
<dbReference type="EMBL" id="JBHSXQ010000007">
    <property type="protein sequence ID" value="MFC6907112.1"/>
    <property type="molecule type" value="Genomic_DNA"/>
</dbReference>
<feature type="transmembrane region" description="Helical" evidence="1">
    <location>
        <begin position="82"/>
        <end position="100"/>
    </location>
</feature>
<keyword evidence="1" id="KW-0472">Membrane</keyword>
<accession>A0ABD5V6L8</accession>
<dbReference type="RefSeq" id="WP_340605699.1">
    <property type="nucleotide sequence ID" value="NZ_JBBMXV010000007.1"/>
</dbReference>
<evidence type="ECO:0000256" key="1">
    <source>
        <dbReference type="SAM" id="Phobius"/>
    </source>
</evidence>